<feature type="domain" description="SAM" evidence="1">
    <location>
        <begin position="36"/>
        <end position="95"/>
    </location>
</feature>
<dbReference type="Gene3D" id="1.10.150.50">
    <property type="entry name" value="Transcription Factor, Ets-1"/>
    <property type="match status" value="1"/>
</dbReference>
<reference evidence="2" key="1">
    <citation type="submission" date="2019-04" db="EMBL/GenBank/DDBJ databases">
        <title>Genome assembly of Zosterops borbonicus 15179.</title>
        <authorList>
            <person name="Leroy T."/>
            <person name="Anselmetti Y."/>
            <person name="Tilak M.-K."/>
            <person name="Nabholz B."/>
        </authorList>
    </citation>
    <scope>NUCLEOTIDE SEQUENCE</scope>
    <source>
        <strain evidence="2">HGM_15179</strain>
        <tissue evidence="2">Muscle</tissue>
    </source>
</reference>
<evidence type="ECO:0000259" key="1">
    <source>
        <dbReference type="PROSITE" id="PS50105"/>
    </source>
</evidence>
<gene>
    <name evidence="2" type="ORF">HGM15179_018920</name>
</gene>
<dbReference type="PANTHER" id="PTHR12844">
    <property type="entry name" value="CONNECTOR ENCHANCER OF KINASE SUPPRESSOR OF RAS"/>
    <property type="match status" value="1"/>
</dbReference>
<evidence type="ECO:0000313" key="3">
    <source>
        <dbReference type="Proteomes" id="UP000796761"/>
    </source>
</evidence>
<proteinExistence type="predicted"/>
<dbReference type="InterPro" id="IPR013761">
    <property type="entry name" value="SAM/pointed_sf"/>
</dbReference>
<dbReference type="EMBL" id="SWJQ01001447">
    <property type="protein sequence ID" value="TRZ08188.1"/>
    <property type="molecule type" value="Genomic_DNA"/>
</dbReference>
<dbReference type="PROSITE" id="PS50105">
    <property type="entry name" value="SAM_DOMAIN"/>
    <property type="match status" value="1"/>
</dbReference>
<sequence length="104" mass="11756">MQNCWRAQLELRVSAEGLDRADPGAPVDPGTLTREEWSKGSLDDCLQQYIKNFEREKINGEQLLHITHQELEELGVTRIGHQELILEAVDLLCALVSDSLHHSP</sequence>
<organism evidence="2 3">
    <name type="scientific">Zosterops borbonicus</name>
    <dbReference type="NCBI Taxonomy" id="364589"/>
    <lineage>
        <taxon>Eukaryota</taxon>
        <taxon>Metazoa</taxon>
        <taxon>Chordata</taxon>
        <taxon>Craniata</taxon>
        <taxon>Vertebrata</taxon>
        <taxon>Euteleostomi</taxon>
        <taxon>Archelosauria</taxon>
        <taxon>Archosauria</taxon>
        <taxon>Dinosauria</taxon>
        <taxon>Saurischia</taxon>
        <taxon>Theropoda</taxon>
        <taxon>Coelurosauria</taxon>
        <taxon>Aves</taxon>
        <taxon>Neognathae</taxon>
        <taxon>Neoaves</taxon>
        <taxon>Telluraves</taxon>
        <taxon>Australaves</taxon>
        <taxon>Passeriformes</taxon>
        <taxon>Sylvioidea</taxon>
        <taxon>Zosteropidae</taxon>
        <taxon>Zosterops</taxon>
    </lineage>
</organism>
<name>A0A8K1DBL1_9PASS</name>
<dbReference type="SMART" id="SM00454">
    <property type="entry name" value="SAM"/>
    <property type="match status" value="1"/>
</dbReference>
<protein>
    <recommendedName>
        <fullName evidence="1">SAM domain-containing protein</fullName>
    </recommendedName>
</protein>
<dbReference type="SUPFAM" id="SSF47769">
    <property type="entry name" value="SAM/Pointed domain"/>
    <property type="match status" value="1"/>
</dbReference>
<dbReference type="Proteomes" id="UP000796761">
    <property type="component" value="Unassembled WGS sequence"/>
</dbReference>
<comment type="caution">
    <text evidence="2">The sequence shown here is derived from an EMBL/GenBank/DDBJ whole genome shotgun (WGS) entry which is preliminary data.</text>
</comment>
<dbReference type="Pfam" id="PF00536">
    <property type="entry name" value="SAM_1"/>
    <property type="match status" value="1"/>
</dbReference>
<dbReference type="InterPro" id="IPR051566">
    <property type="entry name" value="CNKSR"/>
</dbReference>
<dbReference type="PANTHER" id="PTHR12844:SF12">
    <property type="entry name" value="CONNECTOR ENHANCER OF KINASE SUPPRESSOR OF RAS 2"/>
    <property type="match status" value="1"/>
</dbReference>
<dbReference type="OrthoDB" id="8910047at2759"/>
<keyword evidence="3" id="KW-1185">Reference proteome</keyword>
<evidence type="ECO:0000313" key="2">
    <source>
        <dbReference type="EMBL" id="TRZ08188.1"/>
    </source>
</evidence>
<dbReference type="AlphaFoldDB" id="A0A8K1DBL1"/>
<dbReference type="InterPro" id="IPR001660">
    <property type="entry name" value="SAM"/>
</dbReference>
<accession>A0A8K1DBL1</accession>